<evidence type="ECO:0000313" key="4">
    <source>
        <dbReference type="Proteomes" id="UP000196368"/>
    </source>
</evidence>
<name>A0A1Y4DLN2_9BACT</name>
<evidence type="ECO:0000256" key="1">
    <source>
        <dbReference type="ARBA" id="ARBA00044777"/>
    </source>
</evidence>
<dbReference type="GO" id="GO:0006260">
    <property type="term" value="P:DNA replication"/>
    <property type="evidence" value="ECO:0007669"/>
    <property type="project" value="UniProtKB-UniRule"/>
</dbReference>
<organism evidence="3 4">
    <name type="scientific">Candidatus Avelusimicrobium gallicola</name>
    <dbReference type="NCBI Taxonomy" id="2562704"/>
    <lineage>
        <taxon>Bacteria</taxon>
        <taxon>Pseudomonadati</taxon>
        <taxon>Elusimicrobiota</taxon>
        <taxon>Elusimicrobia</taxon>
        <taxon>Elusimicrobiales</taxon>
        <taxon>Elusimicrobiaceae</taxon>
        <taxon>Candidatus Avelusimicrobium</taxon>
    </lineage>
</organism>
<dbReference type="Pfam" id="PF02616">
    <property type="entry name" value="SMC_ScpA"/>
    <property type="match status" value="1"/>
</dbReference>
<evidence type="ECO:0000313" key="3">
    <source>
        <dbReference type="EMBL" id="OUO57210.1"/>
    </source>
</evidence>
<gene>
    <name evidence="2" type="primary">scpA</name>
    <name evidence="3" type="ORF">B5F75_00055</name>
</gene>
<dbReference type="OrthoDB" id="9811016at2"/>
<dbReference type="RefSeq" id="WP_087286126.1">
    <property type="nucleotide sequence ID" value="NZ_NFJD01000001.1"/>
</dbReference>
<dbReference type="Gene3D" id="6.10.250.2410">
    <property type="match status" value="1"/>
</dbReference>
<dbReference type="GO" id="GO:0007059">
    <property type="term" value="P:chromosome segregation"/>
    <property type="evidence" value="ECO:0007669"/>
    <property type="project" value="UniProtKB-UniRule"/>
</dbReference>
<evidence type="ECO:0000256" key="2">
    <source>
        <dbReference type="HAMAP-Rule" id="MF_01805"/>
    </source>
</evidence>
<dbReference type="HAMAP" id="MF_01805">
    <property type="entry name" value="ScpA"/>
    <property type="match status" value="1"/>
</dbReference>
<proteinExistence type="inferred from homology"/>
<dbReference type="Proteomes" id="UP000196368">
    <property type="component" value="Unassembled WGS sequence"/>
</dbReference>
<comment type="subcellular location">
    <subcellularLocation>
        <location evidence="2">Cytoplasm</location>
    </subcellularLocation>
    <text evidence="2">Associated with two foci at the outer edges of the nucleoid region in young cells, and at four foci within both cell halves in older cells.</text>
</comment>
<keyword evidence="2" id="KW-0131">Cell cycle</keyword>
<dbReference type="GO" id="GO:0051301">
    <property type="term" value="P:cell division"/>
    <property type="evidence" value="ECO:0007669"/>
    <property type="project" value="UniProtKB-KW"/>
</dbReference>
<keyword evidence="2" id="KW-0159">Chromosome partition</keyword>
<protein>
    <recommendedName>
        <fullName evidence="1 2">Segregation and condensation protein A</fullName>
    </recommendedName>
</protein>
<comment type="function">
    <text evidence="2">Participates in chromosomal partition during cell division. May act via the formation of a condensin-like complex containing Smc and ScpB that pull DNA away from mid-cell into both cell halves.</text>
</comment>
<sequence length="253" mass="29501">MLAPAPINVHINVFEGPMDLLLHLIKKDNLDICDINIAEITKQYLDYLNVMKELNLEVAGEFLVMASTLMQIKAKTLLPSQAPTTEDEGPNPVKELVAKLVEYQKYKEASKFLEQKFEENKDNFYRSAPIFDDGEKVINLQMFDLLSAVKRAFERLDERKRIELLKVEEFPIEMKMEKVVNLLKHREWVLLDDIFVGETKKRGIITCFMAVLELMKIKKLIARQDEKLGQIRIYLNPENKDKDFKTLMHGEEK</sequence>
<dbReference type="PANTHER" id="PTHR33969">
    <property type="entry name" value="SEGREGATION AND CONDENSATION PROTEIN A"/>
    <property type="match status" value="1"/>
</dbReference>
<accession>A0A1Y4DLN2</accession>
<dbReference type="InterPro" id="IPR003768">
    <property type="entry name" value="ScpA"/>
</dbReference>
<keyword evidence="2" id="KW-0132">Cell division</keyword>
<comment type="caution">
    <text evidence="3">The sequence shown here is derived from an EMBL/GenBank/DDBJ whole genome shotgun (WGS) entry which is preliminary data.</text>
</comment>
<dbReference type="AlphaFoldDB" id="A0A1Y4DLN2"/>
<keyword evidence="2" id="KW-0963">Cytoplasm</keyword>
<reference evidence="4" key="1">
    <citation type="submission" date="2017-04" db="EMBL/GenBank/DDBJ databases">
        <title>Function of individual gut microbiota members based on whole genome sequencing of pure cultures obtained from chicken caecum.</title>
        <authorList>
            <person name="Medvecky M."/>
            <person name="Cejkova D."/>
            <person name="Polansky O."/>
            <person name="Karasova D."/>
            <person name="Kubasova T."/>
            <person name="Cizek A."/>
            <person name="Rychlik I."/>
        </authorList>
    </citation>
    <scope>NUCLEOTIDE SEQUENCE [LARGE SCALE GENOMIC DNA]</scope>
    <source>
        <strain evidence="4">An273</strain>
    </source>
</reference>
<dbReference type="GO" id="GO:0005737">
    <property type="term" value="C:cytoplasm"/>
    <property type="evidence" value="ECO:0007669"/>
    <property type="project" value="UniProtKB-SubCell"/>
</dbReference>
<keyword evidence="4" id="KW-1185">Reference proteome</keyword>
<dbReference type="PANTHER" id="PTHR33969:SF2">
    <property type="entry name" value="SEGREGATION AND CONDENSATION PROTEIN A"/>
    <property type="match status" value="1"/>
</dbReference>
<dbReference type="EMBL" id="NFJD01000001">
    <property type="protein sequence ID" value="OUO57210.1"/>
    <property type="molecule type" value="Genomic_DNA"/>
</dbReference>
<comment type="similarity">
    <text evidence="2">Belongs to the ScpA family.</text>
</comment>
<comment type="subunit">
    <text evidence="2">Component of a cohesin-like complex composed of ScpA, ScpB and the Smc homodimer, in which ScpA and ScpB bind to the head domain of Smc. The presence of the three proteins is required for the association of the complex with DNA.</text>
</comment>